<name>A0AAN4ZP14_9BILA</name>
<proteinExistence type="predicted"/>
<comment type="caution">
    <text evidence="2">The sequence shown here is derived from an EMBL/GenBank/DDBJ whole genome shotgun (WGS) entry which is preliminary data.</text>
</comment>
<feature type="transmembrane region" description="Helical" evidence="1">
    <location>
        <begin position="6"/>
        <end position="29"/>
    </location>
</feature>
<keyword evidence="1" id="KW-0472">Membrane</keyword>
<organism evidence="2 3">
    <name type="scientific">Pristionchus mayeri</name>
    <dbReference type="NCBI Taxonomy" id="1317129"/>
    <lineage>
        <taxon>Eukaryota</taxon>
        <taxon>Metazoa</taxon>
        <taxon>Ecdysozoa</taxon>
        <taxon>Nematoda</taxon>
        <taxon>Chromadorea</taxon>
        <taxon>Rhabditida</taxon>
        <taxon>Rhabditina</taxon>
        <taxon>Diplogasteromorpha</taxon>
        <taxon>Diplogasteroidea</taxon>
        <taxon>Neodiplogasteridae</taxon>
        <taxon>Pristionchus</taxon>
    </lineage>
</organism>
<keyword evidence="1" id="KW-1133">Transmembrane helix</keyword>
<dbReference type="PANTHER" id="PTHR23021:SF11">
    <property type="entry name" value="SERPENTINE RECEPTOR, CLASS T"/>
    <property type="match status" value="1"/>
</dbReference>
<gene>
    <name evidence="2" type="ORF">PMAYCL1PPCAC_14446</name>
</gene>
<dbReference type="Pfam" id="PF10321">
    <property type="entry name" value="7TM_GPCR_Srt"/>
    <property type="match status" value="1"/>
</dbReference>
<dbReference type="AlphaFoldDB" id="A0AAN4ZP14"/>
<dbReference type="InterPro" id="IPR019425">
    <property type="entry name" value="7TM_GPCR_serpentine_rcpt_Srt"/>
</dbReference>
<dbReference type="PANTHER" id="PTHR23021">
    <property type="entry name" value="SERPENTINE RECEPTOR, CLASS T"/>
    <property type="match status" value="1"/>
</dbReference>
<evidence type="ECO:0008006" key="4">
    <source>
        <dbReference type="Google" id="ProtNLM"/>
    </source>
</evidence>
<feature type="transmembrane region" description="Helical" evidence="1">
    <location>
        <begin position="41"/>
        <end position="63"/>
    </location>
</feature>
<evidence type="ECO:0000313" key="2">
    <source>
        <dbReference type="EMBL" id="GMR44251.1"/>
    </source>
</evidence>
<evidence type="ECO:0000256" key="1">
    <source>
        <dbReference type="SAM" id="Phobius"/>
    </source>
</evidence>
<reference evidence="3" key="1">
    <citation type="submission" date="2022-10" db="EMBL/GenBank/DDBJ databases">
        <title>Genome assembly of Pristionchus species.</title>
        <authorList>
            <person name="Yoshida K."/>
            <person name="Sommer R.J."/>
        </authorList>
    </citation>
    <scope>NUCLEOTIDE SEQUENCE [LARGE SCALE GENOMIC DNA]</scope>
    <source>
        <strain evidence="3">RS5460</strain>
    </source>
</reference>
<accession>A0AAN4ZP14</accession>
<sequence>MYCLSIMDMIAIIANCVLFGILLIMGDVYCSNRAMTMGVGIVGYGIWFTASSCCLVLGVNRLFEMLNLSRFFSV</sequence>
<feature type="non-terminal residue" evidence="2">
    <location>
        <position position="74"/>
    </location>
</feature>
<dbReference type="Proteomes" id="UP001328107">
    <property type="component" value="Unassembled WGS sequence"/>
</dbReference>
<dbReference type="EMBL" id="BTRK01000003">
    <property type="protein sequence ID" value="GMR44251.1"/>
    <property type="molecule type" value="Genomic_DNA"/>
</dbReference>
<keyword evidence="1" id="KW-0812">Transmembrane</keyword>
<keyword evidence="3" id="KW-1185">Reference proteome</keyword>
<evidence type="ECO:0000313" key="3">
    <source>
        <dbReference type="Proteomes" id="UP001328107"/>
    </source>
</evidence>
<protein>
    <recommendedName>
        <fullName evidence="4">G protein-coupled receptor</fullName>
    </recommendedName>
</protein>